<comment type="caution">
    <text evidence="2">The sequence shown here is derived from an EMBL/GenBank/DDBJ whole genome shotgun (WGS) entry which is preliminary data.</text>
</comment>
<evidence type="ECO:0000313" key="3">
    <source>
        <dbReference type="Proteomes" id="UP001279734"/>
    </source>
</evidence>
<organism evidence="2 3">
    <name type="scientific">Nepenthes gracilis</name>
    <name type="common">Slender pitcher plant</name>
    <dbReference type="NCBI Taxonomy" id="150966"/>
    <lineage>
        <taxon>Eukaryota</taxon>
        <taxon>Viridiplantae</taxon>
        <taxon>Streptophyta</taxon>
        <taxon>Embryophyta</taxon>
        <taxon>Tracheophyta</taxon>
        <taxon>Spermatophyta</taxon>
        <taxon>Magnoliopsida</taxon>
        <taxon>eudicotyledons</taxon>
        <taxon>Gunneridae</taxon>
        <taxon>Pentapetalae</taxon>
        <taxon>Caryophyllales</taxon>
        <taxon>Nepenthaceae</taxon>
        <taxon>Nepenthes</taxon>
    </lineage>
</organism>
<dbReference type="PANTHER" id="PTHR31268">
    <property type="match status" value="1"/>
</dbReference>
<dbReference type="InterPro" id="IPR008811">
    <property type="entry name" value="Glycosyl_hydrolases_36"/>
</dbReference>
<proteinExistence type="predicted"/>
<dbReference type="Pfam" id="PF05691">
    <property type="entry name" value="Raffinose_syn"/>
    <property type="match status" value="2"/>
</dbReference>
<dbReference type="EMBL" id="BSYO01000003">
    <property type="protein sequence ID" value="GMH02306.1"/>
    <property type="molecule type" value="Genomic_DNA"/>
</dbReference>
<dbReference type="Proteomes" id="UP001279734">
    <property type="component" value="Unassembled WGS sequence"/>
</dbReference>
<keyword evidence="1" id="KW-0119">Carbohydrate metabolism</keyword>
<dbReference type="PANTHER" id="PTHR31268:SF8">
    <property type="entry name" value="GALACTINOL--SUCROSE GALACTOSYLTRANSFERASE 4-RELATED"/>
    <property type="match status" value="1"/>
</dbReference>
<evidence type="ECO:0000256" key="1">
    <source>
        <dbReference type="ARBA" id="ARBA00023277"/>
    </source>
</evidence>
<reference evidence="2" key="1">
    <citation type="submission" date="2023-05" db="EMBL/GenBank/DDBJ databases">
        <title>Nepenthes gracilis genome sequencing.</title>
        <authorList>
            <person name="Fukushima K."/>
        </authorList>
    </citation>
    <scope>NUCLEOTIDE SEQUENCE</scope>
    <source>
        <strain evidence="2">SING2019-196</strain>
    </source>
</reference>
<sequence>MLCTSQINLNNFTAIDLCKFYVLQYGGVIGAFNCQGAAWDPNKRRIKGCKECYKTVEGSVHANDIEWDQNSEMGYSEDYVVYLNQADSLLPMASNSEPNQLVLHPSTFELFSFVPVKKLNQTARGDGRSARVKIKGGGSFLAYSNERPRECFVNGSEVGFEWLDGRKLVVVVPWIEESGGVCEVVVQC</sequence>
<protein>
    <submittedName>
        <fullName evidence="2">Uncharacterized protein</fullName>
    </submittedName>
</protein>
<gene>
    <name evidence="2" type="ORF">Nepgr_004145</name>
</gene>
<accession>A0AAD3S0X7</accession>
<keyword evidence="3" id="KW-1185">Reference proteome</keyword>
<evidence type="ECO:0000313" key="2">
    <source>
        <dbReference type="EMBL" id="GMH02306.1"/>
    </source>
</evidence>
<name>A0AAD3S0X7_NEPGR</name>
<dbReference type="AlphaFoldDB" id="A0AAD3S0X7"/>